<proteinExistence type="predicted"/>
<dbReference type="AlphaFoldDB" id="A0A6F8YQ38"/>
<sequence>MLPKVAKDVGSRIRAGSELVGEQVDVIVVHRDADNAGAATRRTEIEGALRGNNLASALVPVIPVRMTEAWLLLDETAIRRVAGNPRGKNDLGLPKVHQAESVADPKELLNQCLLAAANVTGRRRDSLRKRFSQNRRQLLERLDRNGPITQLPSWRILVSDIGSVTANWASRD</sequence>
<dbReference type="KEGG" id="psuu:Psuf_053310"/>
<protein>
    <recommendedName>
        <fullName evidence="3">DUF4276 family protein</fullName>
    </recommendedName>
</protein>
<organism evidence="1 2">
    <name type="scientific">Phytohabitans suffuscus</name>
    <dbReference type="NCBI Taxonomy" id="624315"/>
    <lineage>
        <taxon>Bacteria</taxon>
        <taxon>Bacillati</taxon>
        <taxon>Actinomycetota</taxon>
        <taxon>Actinomycetes</taxon>
        <taxon>Micromonosporales</taxon>
        <taxon>Micromonosporaceae</taxon>
    </lineage>
</organism>
<accession>A0A6F8YQ38</accession>
<reference evidence="1 2" key="2">
    <citation type="submission" date="2020-03" db="EMBL/GenBank/DDBJ databases">
        <authorList>
            <person name="Ichikawa N."/>
            <person name="Kimura A."/>
            <person name="Kitahashi Y."/>
            <person name="Uohara A."/>
        </authorList>
    </citation>
    <scope>NUCLEOTIDE SEQUENCE [LARGE SCALE GENOMIC DNA]</scope>
    <source>
        <strain evidence="1 2">NBRC 105367</strain>
    </source>
</reference>
<evidence type="ECO:0000313" key="2">
    <source>
        <dbReference type="Proteomes" id="UP000503011"/>
    </source>
</evidence>
<gene>
    <name evidence="1" type="ORF">Psuf_053310</name>
</gene>
<reference evidence="1 2" key="1">
    <citation type="submission" date="2020-03" db="EMBL/GenBank/DDBJ databases">
        <title>Whole genome shotgun sequence of Phytohabitans suffuscus NBRC 105367.</title>
        <authorList>
            <person name="Komaki H."/>
            <person name="Tamura T."/>
        </authorList>
    </citation>
    <scope>NUCLEOTIDE SEQUENCE [LARGE SCALE GENOMIC DNA]</scope>
    <source>
        <strain evidence="1 2">NBRC 105367</strain>
    </source>
</reference>
<dbReference type="Proteomes" id="UP000503011">
    <property type="component" value="Chromosome"/>
</dbReference>
<keyword evidence="2" id="KW-1185">Reference proteome</keyword>
<dbReference type="EMBL" id="AP022871">
    <property type="protein sequence ID" value="BCB88018.1"/>
    <property type="molecule type" value="Genomic_DNA"/>
</dbReference>
<evidence type="ECO:0008006" key="3">
    <source>
        <dbReference type="Google" id="ProtNLM"/>
    </source>
</evidence>
<evidence type="ECO:0000313" key="1">
    <source>
        <dbReference type="EMBL" id="BCB88018.1"/>
    </source>
</evidence>
<name>A0A6F8YQ38_9ACTN</name>